<dbReference type="PANTHER" id="PTHR48081">
    <property type="entry name" value="AB HYDROLASE SUPERFAMILY PROTEIN C4A8.06C"/>
    <property type="match status" value="1"/>
</dbReference>
<dbReference type="KEGG" id="xba:C7S18_03410"/>
<dbReference type="Proteomes" id="UP000241074">
    <property type="component" value="Chromosome"/>
</dbReference>
<dbReference type="InterPro" id="IPR049492">
    <property type="entry name" value="BD-FAE-like_dom"/>
</dbReference>
<evidence type="ECO:0000313" key="4">
    <source>
        <dbReference type="Proteomes" id="UP000241074"/>
    </source>
</evidence>
<dbReference type="RefSeq" id="WP_170113081.1">
    <property type="nucleotide sequence ID" value="NZ_CP027860.1"/>
</dbReference>
<protein>
    <recommendedName>
        <fullName evidence="2">BD-FAE-like domain-containing protein</fullName>
    </recommendedName>
</protein>
<keyword evidence="1" id="KW-0378">Hydrolase</keyword>
<dbReference type="InterPro" id="IPR029058">
    <property type="entry name" value="AB_hydrolase_fold"/>
</dbReference>
<name>A0A2P1PN61_9GAMM</name>
<reference evidence="3 4" key="1">
    <citation type="submission" date="2018-03" db="EMBL/GenBank/DDBJ databases">
        <title>Ahniella affigens gen. nov., sp. nov., a gammaproteobacterium isolated from sandy soil near a stream.</title>
        <authorList>
            <person name="Ko Y."/>
            <person name="Kim J.-H."/>
        </authorList>
    </citation>
    <scope>NUCLEOTIDE SEQUENCE [LARGE SCALE GENOMIC DNA]</scope>
    <source>
        <strain evidence="3 4">D13</strain>
    </source>
</reference>
<gene>
    <name evidence="3" type="ORF">C7S18_03410</name>
</gene>
<reference evidence="3 4" key="2">
    <citation type="submission" date="2018-03" db="EMBL/GenBank/DDBJ databases">
        <authorList>
            <person name="Keele B.F."/>
        </authorList>
    </citation>
    <scope>NUCLEOTIDE SEQUENCE [LARGE SCALE GENOMIC DNA]</scope>
    <source>
        <strain evidence="3 4">D13</strain>
    </source>
</reference>
<dbReference type="Gene3D" id="3.40.50.1820">
    <property type="entry name" value="alpha/beta hydrolase"/>
    <property type="match status" value="1"/>
</dbReference>
<proteinExistence type="predicted"/>
<evidence type="ECO:0000256" key="1">
    <source>
        <dbReference type="ARBA" id="ARBA00022801"/>
    </source>
</evidence>
<evidence type="ECO:0000313" key="3">
    <source>
        <dbReference type="EMBL" id="AVP96293.1"/>
    </source>
</evidence>
<dbReference type="PANTHER" id="PTHR48081:SF33">
    <property type="entry name" value="KYNURENINE FORMAMIDASE"/>
    <property type="match status" value="1"/>
</dbReference>
<organism evidence="3 4">
    <name type="scientific">Ahniella affigens</name>
    <dbReference type="NCBI Taxonomy" id="2021234"/>
    <lineage>
        <taxon>Bacteria</taxon>
        <taxon>Pseudomonadati</taxon>
        <taxon>Pseudomonadota</taxon>
        <taxon>Gammaproteobacteria</taxon>
        <taxon>Lysobacterales</taxon>
        <taxon>Rhodanobacteraceae</taxon>
        <taxon>Ahniella</taxon>
    </lineage>
</organism>
<dbReference type="GO" id="GO:0016787">
    <property type="term" value="F:hydrolase activity"/>
    <property type="evidence" value="ECO:0007669"/>
    <property type="project" value="UniProtKB-KW"/>
</dbReference>
<dbReference type="AlphaFoldDB" id="A0A2P1PN61"/>
<evidence type="ECO:0000259" key="2">
    <source>
        <dbReference type="Pfam" id="PF20434"/>
    </source>
</evidence>
<sequence length="913" mass="98338">MLLVLACLPSLAAADQLADLAYSEQAGPDQTLDVYRPDTPGMHPMVVYVPGQDWQQINKRHIGNRALTLTSAGHLVVALNYRAQPQADWREQTADLAMALTFVRARAEIWGGDPNQILLLADGSGAHLVGSLLAKPAEFALESADLNAIRGLMLSEPQGMNQEPTVWQPGSNVPAAMRDAATWQQRSPVQQLASHDWPVLLSYPATDAPANRDLASRLQNLGMAVTEVQAETEAALADREREWMAAWLKALPIGRVQRFETMNLGTVLESGRQTPTFEGWQADGVGALFADRGMLYAGLDGAVSSRGPSRILVLRGSSQSWQEAFRFPDSVRNVQWIGRVTLASQSVLAAMVGSDADGSMLWVQQADRNWVSVPLPWDLAQSRVHSVLPLQQDTLLMADGRSGGIWRIEGDRLGTIKVVAQAEVNFNGRGAGLASLNGQVYAAWRYASVGSRVYVRQVSDGAVSWRYVGDTDTEVGSEAAAMAAITDDAGGGSLLIAHTVTGRITRVRPGSGERPVLEFELEAAMRRQFNDQGQPLTFMNTGVQTALHPETNERLTIIGFRRPVIAGNAADPTLYSHVLIRQSGGSYSLRSLAPDTGAAWQRGAIAAMAPSPFVEDQGRRWFFAGAGATESGNQAWLDQGALQQAQVKRGPWWNRAQSGHGFDIQKIGNQWAVLFYSFASDGQPQWWSALGSITNGQFVNNQNGLMFTEQVLRDGNLVSSINTERTGQLQIRFGLGAGDAACADGVNRADALALAEAEITMPGQATRRWCIEPMQIRGAGNGAVDNNGIWTAGLLDSGWGVSLFAQGLGAETTQGAIVYYFDGAGQPRWALGSGVQADGRATLSMLNVLNGCPTCASVQPQYRAIGQMDLQSSGACGEVSLRTSMDLRYPGLEGSLFVRNNLSLQRLSDAACY</sequence>
<dbReference type="Pfam" id="PF20434">
    <property type="entry name" value="BD-FAE"/>
    <property type="match status" value="1"/>
</dbReference>
<dbReference type="SUPFAM" id="SSF53474">
    <property type="entry name" value="alpha/beta-Hydrolases"/>
    <property type="match status" value="1"/>
</dbReference>
<dbReference type="EMBL" id="CP027860">
    <property type="protein sequence ID" value="AVP96293.1"/>
    <property type="molecule type" value="Genomic_DNA"/>
</dbReference>
<feature type="domain" description="BD-FAE-like" evidence="2">
    <location>
        <begin position="32"/>
        <end position="129"/>
    </location>
</feature>
<dbReference type="InterPro" id="IPR050300">
    <property type="entry name" value="GDXG_lipolytic_enzyme"/>
</dbReference>
<accession>A0A2P1PN61</accession>
<keyword evidence="4" id="KW-1185">Reference proteome</keyword>